<dbReference type="STRING" id="254406.SAMN04488042_101709"/>
<dbReference type="AlphaFoldDB" id="A0A1I4IR36"/>
<dbReference type="EMBL" id="FOTQ01000001">
    <property type="protein sequence ID" value="SFL56780.1"/>
    <property type="molecule type" value="Genomic_DNA"/>
</dbReference>
<sequence>MQNVPSSDLVRALETKAMRENLYAFLAGVFPVLCPGETLSRAPYLEAMCYALQNVAVGRTQRLMISIAPRHLKTVCGSVLLPAFLLGRDPKQKVIVVSYSKDLAREHGELFRKLVTSPQYRRVFPDIRLDPKHNRVEHVKTTAGGGRKTVSIGGSVTGFGADLIIIDDLGKPSEMRHETYRQELRDYFDQTLFSRLNDKRSGRIVSIQQRLHPDDFPAYLLEKGTFEHLCLPSIAEIPEAIQLYNGRFFERKPNDLLNPEREPQSLLDQIRADIGTYAFQAQYQQNPQTGESAYLGMGDLHLVESLPDECVFVRRVQSWDMAASDGPRSDYTVCLTFGWHAHEERWYLLDVYRVRSSYTEARDAVQRLRRQWRADRVLIESSAMGIPILDEMRWTAAGVFHAVNVVSSKLDRFIPHTDWIKSGKLVIPTNKPWFDDFRRELLAFPDSLKDDQVDALTQFAEYMRRGQDAYLDTDLHTGRPLGRRRRERPRREDRMVF</sequence>
<dbReference type="Proteomes" id="UP000199144">
    <property type="component" value="Unassembled WGS sequence"/>
</dbReference>
<dbReference type="InterPro" id="IPR006517">
    <property type="entry name" value="Phage_terminase_lsu-like_C"/>
</dbReference>
<proteinExistence type="predicted"/>
<organism evidence="2 3">
    <name type="scientific">Shimia aestuarii</name>
    <dbReference type="NCBI Taxonomy" id="254406"/>
    <lineage>
        <taxon>Bacteria</taxon>
        <taxon>Pseudomonadati</taxon>
        <taxon>Pseudomonadota</taxon>
        <taxon>Alphaproteobacteria</taxon>
        <taxon>Rhodobacterales</taxon>
        <taxon>Roseobacteraceae</taxon>
    </lineage>
</organism>
<reference evidence="2 3" key="1">
    <citation type="submission" date="2016-10" db="EMBL/GenBank/DDBJ databases">
        <authorList>
            <person name="de Groot N.N."/>
        </authorList>
    </citation>
    <scope>NUCLEOTIDE SEQUENCE [LARGE SCALE GENOMIC DNA]</scope>
    <source>
        <strain evidence="2 3">DSM 15283</strain>
    </source>
</reference>
<feature type="region of interest" description="Disordered" evidence="1">
    <location>
        <begin position="474"/>
        <end position="497"/>
    </location>
</feature>
<protein>
    <submittedName>
        <fullName evidence="2">Phage uncharacterized protein (Putative large terminase), C-terminal domain-containing protein</fullName>
    </submittedName>
</protein>
<name>A0A1I4IR36_9RHOB</name>
<evidence type="ECO:0000313" key="2">
    <source>
        <dbReference type="EMBL" id="SFL56780.1"/>
    </source>
</evidence>
<dbReference type="Gene3D" id="3.30.420.240">
    <property type="match status" value="1"/>
</dbReference>
<dbReference type="RefSeq" id="WP_093090904.1">
    <property type="nucleotide sequence ID" value="NZ_FOTQ01000001.1"/>
</dbReference>
<gene>
    <name evidence="2" type="ORF">SAMN04488042_101709</name>
</gene>
<evidence type="ECO:0000256" key="1">
    <source>
        <dbReference type="SAM" id="MobiDB-lite"/>
    </source>
</evidence>
<keyword evidence="3" id="KW-1185">Reference proteome</keyword>
<dbReference type="Pfam" id="PF03237">
    <property type="entry name" value="Terminase_6N"/>
    <property type="match status" value="1"/>
</dbReference>
<accession>A0A1I4IR36</accession>
<dbReference type="OrthoDB" id="9771580at2"/>
<evidence type="ECO:0000313" key="3">
    <source>
        <dbReference type="Proteomes" id="UP000199144"/>
    </source>
</evidence>
<dbReference type="NCBIfam" id="TIGR01630">
    <property type="entry name" value="psiM2_ORF9"/>
    <property type="match status" value="1"/>
</dbReference>